<dbReference type="EMBL" id="QNRE01000004">
    <property type="protein sequence ID" value="RBO91508.1"/>
    <property type="molecule type" value="Genomic_DNA"/>
</dbReference>
<dbReference type="Proteomes" id="UP000252586">
    <property type="component" value="Unassembled WGS sequence"/>
</dbReference>
<reference evidence="2 3" key="1">
    <citation type="submission" date="2018-06" db="EMBL/GenBank/DDBJ databases">
        <title>Genomic Encyclopedia of Type Strains, Phase IV (KMG-IV): sequencing the most valuable type-strain genomes for metagenomic binning, comparative biology and taxonomic classification.</title>
        <authorList>
            <person name="Goeker M."/>
        </authorList>
    </citation>
    <scope>NUCLEOTIDE SEQUENCE [LARGE SCALE GENOMIC DNA]</scope>
    <source>
        <strain evidence="2 3">DSM 44599</strain>
    </source>
</reference>
<keyword evidence="1" id="KW-1133">Transmembrane helix</keyword>
<evidence type="ECO:0000313" key="2">
    <source>
        <dbReference type="EMBL" id="RBO91508.1"/>
    </source>
</evidence>
<feature type="transmembrane region" description="Helical" evidence="1">
    <location>
        <begin position="53"/>
        <end position="72"/>
    </location>
</feature>
<proteinExistence type="predicted"/>
<evidence type="ECO:0000313" key="3">
    <source>
        <dbReference type="Proteomes" id="UP000252586"/>
    </source>
</evidence>
<name>A0A366DQK4_9NOCA</name>
<organism evidence="2 3">
    <name type="scientific">Nocardia puris</name>
    <dbReference type="NCBI Taxonomy" id="208602"/>
    <lineage>
        <taxon>Bacteria</taxon>
        <taxon>Bacillati</taxon>
        <taxon>Actinomycetota</taxon>
        <taxon>Actinomycetes</taxon>
        <taxon>Mycobacteriales</taxon>
        <taxon>Nocardiaceae</taxon>
        <taxon>Nocardia</taxon>
    </lineage>
</organism>
<sequence>MEPVRPPLRDRPADLARAAVGTALALALAWFAANTVPLYDVAGRGERSTSAAYVLAWAGILAALAWAAYRVVGRVRARRPIGWTPLIAIPLIVEAWIAGLLVAVLFS</sequence>
<protein>
    <submittedName>
        <fullName evidence="2">Uncharacterized protein</fullName>
    </submittedName>
</protein>
<feature type="transmembrane region" description="Helical" evidence="1">
    <location>
        <begin position="84"/>
        <end position="106"/>
    </location>
</feature>
<accession>A0A366DQK4</accession>
<feature type="transmembrane region" description="Helical" evidence="1">
    <location>
        <begin position="15"/>
        <end position="33"/>
    </location>
</feature>
<gene>
    <name evidence="2" type="ORF">DFR74_104211</name>
</gene>
<keyword evidence="3" id="KW-1185">Reference proteome</keyword>
<dbReference type="AlphaFoldDB" id="A0A366DQK4"/>
<keyword evidence="1" id="KW-0472">Membrane</keyword>
<keyword evidence="1" id="KW-0812">Transmembrane</keyword>
<evidence type="ECO:0000256" key="1">
    <source>
        <dbReference type="SAM" id="Phobius"/>
    </source>
</evidence>
<comment type="caution">
    <text evidence="2">The sequence shown here is derived from an EMBL/GenBank/DDBJ whole genome shotgun (WGS) entry which is preliminary data.</text>
</comment>